<sequence length="462" mass="53196">MMGKYMFILCLASCYIIVSSKVNLKCDSTNSNDACRCDIAIDPLTNFPVSEAVCEYLELEDFPSLDLIGPINSLDLSHNNLKVLKHLESIRNDGPIFILKICHNSIVEIDENFFFDYFPNITTLDMSFNNLTALKSTALFDKLNDLQDLNLSFNQIGIIQDGMFANLKNLLNIDLSYNPLFNILQDPNALLDKLGINENIVKFNLNNVGVTRIHEHCWNKFKNMEHLSVADNPLTEIPQTSASLEYLDISGTNITDIHENYLKYSKLKVLIMSRMQNLRSIPKYAFYNLGNLEEFSLTDSLDLQDFNALSFGALDRRTFPRHLRKFNLARNRIRTLNESYQFLFHETEYLDVSFNKWECNCDVLWMKDLDYLVRRKNYIRCAAPGDTVNKLVLKLQPMDVPDCYPEIYGKKFHQTTLVFMILLVFALIAIIVYLCLYSPSWSTKIGSTRVSPDSPYSINNES</sequence>
<dbReference type="InterPro" id="IPR050328">
    <property type="entry name" value="Dev_Immune_Receptor"/>
</dbReference>
<keyword evidence="4" id="KW-1133">Transmembrane helix</keyword>
<reference evidence="6 7" key="1">
    <citation type="submission" date="2023-03" db="EMBL/GenBank/DDBJ databases">
        <title>Genome insight into feeding habits of ladybird beetles.</title>
        <authorList>
            <person name="Li H.-S."/>
            <person name="Huang Y.-H."/>
            <person name="Pang H."/>
        </authorList>
    </citation>
    <scope>NUCLEOTIDE SEQUENCE [LARGE SCALE GENOMIC DNA]</scope>
    <source>
        <strain evidence="6">SYSU_2023b</strain>
        <tissue evidence="6">Whole body</tissue>
    </source>
</reference>
<gene>
    <name evidence="6" type="ORF">WA026_004066</name>
</gene>
<keyword evidence="4" id="KW-0812">Transmembrane</keyword>
<feature type="chain" id="PRO_5043351566" evidence="5">
    <location>
        <begin position="21"/>
        <end position="462"/>
    </location>
</feature>
<evidence type="ECO:0000256" key="3">
    <source>
        <dbReference type="ARBA" id="ARBA00022737"/>
    </source>
</evidence>
<keyword evidence="3" id="KW-0677">Repeat</keyword>
<keyword evidence="1" id="KW-0433">Leucine-rich repeat</keyword>
<protein>
    <submittedName>
        <fullName evidence="6">Uncharacterized protein</fullName>
    </submittedName>
</protein>
<comment type="caution">
    <text evidence="6">The sequence shown here is derived from an EMBL/GenBank/DDBJ whole genome shotgun (WGS) entry which is preliminary data.</text>
</comment>
<dbReference type="Pfam" id="PF13306">
    <property type="entry name" value="LRR_5"/>
    <property type="match status" value="1"/>
</dbReference>
<organism evidence="6 7">
    <name type="scientific">Henosepilachna vigintioctopunctata</name>
    <dbReference type="NCBI Taxonomy" id="420089"/>
    <lineage>
        <taxon>Eukaryota</taxon>
        <taxon>Metazoa</taxon>
        <taxon>Ecdysozoa</taxon>
        <taxon>Arthropoda</taxon>
        <taxon>Hexapoda</taxon>
        <taxon>Insecta</taxon>
        <taxon>Pterygota</taxon>
        <taxon>Neoptera</taxon>
        <taxon>Endopterygota</taxon>
        <taxon>Coleoptera</taxon>
        <taxon>Polyphaga</taxon>
        <taxon>Cucujiformia</taxon>
        <taxon>Coccinelloidea</taxon>
        <taxon>Coccinellidae</taxon>
        <taxon>Epilachninae</taxon>
        <taxon>Epilachnini</taxon>
        <taxon>Henosepilachna</taxon>
    </lineage>
</organism>
<dbReference type="PANTHER" id="PTHR24373">
    <property type="entry name" value="SLIT RELATED LEUCINE-RICH REPEAT NEURONAL PROTEIN"/>
    <property type="match status" value="1"/>
</dbReference>
<dbReference type="EMBL" id="JARQZJ010000061">
    <property type="protein sequence ID" value="KAK9879221.1"/>
    <property type="molecule type" value="Genomic_DNA"/>
</dbReference>
<proteinExistence type="predicted"/>
<name>A0AAW1U6F4_9CUCU</name>
<keyword evidence="4" id="KW-0472">Membrane</keyword>
<dbReference type="Gene3D" id="3.80.10.10">
    <property type="entry name" value="Ribonuclease Inhibitor"/>
    <property type="match status" value="3"/>
</dbReference>
<dbReference type="InterPro" id="IPR003591">
    <property type="entry name" value="Leu-rich_rpt_typical-subtyp"/>
</dbReference>
<dbReference type="InterPro" id="IPR001611">
    <property type="entry name" value="Leu-rich_rpt"/>
</dbReference>
<feature type="transmembrane region" description="Helical" evidence="4">
    <location>
        <begin position="417"/>
        <end position="436"/>
    </location>
</feature>
<dbReference type="InterPro" id="IPR032675">
    <property type="entry name" value="LRR_dom_sf"/>
</dbReference>
<evidence type="ECO:0000256" key="1">
    <source>
        <dbReference type="ARBA" id="ARBA00022614"/>
    </source>
</evidence>
<dbReference type="Pfam" id="PF13855">
    <property type="entry name" value="LRR_8"/>
    <property type="match status" value="1"/>
</dbReference>
<feature type="signal peptide" evidence="5">
    <location>
        <begin position="1"/>
        <end position="20"/>
    </location>
</feature>
<dbReference type="InterPro" id="IPR026906">
    <property type="entry name" value="LRR_5"/>
</dbReference>
<accession>A0AAW1U6F4</accession>
<evidence type="ECO:0000256" key="2">
    <source>
        <dbReference type="ARBA" id="ARBA00022729"/>
    </source>
</evidence>
<evidence type="ECO:0000256" key="4">
    <source>
        <dbReference type="SAM" id="Phobius"/>
    </source>
</evidence>
<dbReference type="PANTHER" id="PTHR24373:SF275">
    <property type="entry name" value="TIR DOMAIN-CONTAINING PROTEIN"/>
    <property type="match status" value="1"/>
</dbReference>
<dbReference type="SMART" id="SM00369">
    <property type="entry name" value="LRR_TYP"/>
    <property type="match status" value="3"/>
</dbReference>
<evidence type="ECO:0000313" key="7">
    <source>
        <dbReference type="Proteomes" id="UP001431783"/>
    </source>
</evidence>
<keyword evidence="2 5" id="KW-0732">Signal</keyword>
<keyword evidence="7" id="KW-1185">Reference proteome</keyword>
<evidence type="ECO:0000256" key="5">
    <source>
        <dbReference type="SAM" id="SignalP"/>
    </source>
</evidence>
<evidence type="ECO:0000313" key="6">
    <source>
        <dbReference type="EMBL" id="KAK9879221.1"/>
    </source>
</evidence>
<dbReference type="SUPFAM" id="SSF52058">
    <property type="entry name" value="L domain-like"/>
    <property type="match status" value="1"/>
</dbReference>
<dbReference type="Proteomes" id="UP001431783">
    <property type="component" value="Unassembled WGS sequence"/>
</dbReference>
<dbReference type="AlphaFoldDB" id="A0AAW1U6F4"/>